<name>A0A845GC56_9BURK</name>
<protein>
    <submittedName>
        <fullName evidence="1">Uncharacterized protein</fullName>
    </submittedName>
</protein>
<comment type="caution">
    <text evidence="1">The sequence shown here is derived from an EMBL/GenBank/DDBJ whole genome shotgun (WGS) entry which is preliminary data.</text>
</comment>
<dbReference type="AlphaFoldDB" id="A0A845GC56"/>
<evidence type="ECO:0000313" key="1">
    <source>
        <dbReference type="EMBL" id="MYM90478.1"/>
    </source>
</evidence>
<accession>A0A845GC56</accession>
<dbReference type="Proteomes" id="UP000470302">
    <property type="component" value="Unassembled WGS sequence"/>
</dbReference>
<reference evidence="1 2" key="1">
    <citation type="submission" date="2020-01" db="EMBL/GenBank/DDBJ databases">
        <title>Novel species isolated from a subtropical stream in China.</title>
        <authorList>
            <person name="Lu H."/>
        </authorList>
    </citation>
    <scope>NUCLEOTIDE SEQUENCE [LARGE SCALE GENOMIC DNA]</scope>
    <source>
        <strain evidence="1 2">FT82W</strain>
    </source>
</reference>
<evidence type="ECO:0000313" key="2">
    <source>
        <dbReference type="Proteomes" id="UP000470302"/>
    </source>
</evidence>
<dbReference type="RefSeq" id="WP_161099267.1">
    <property type="nucleotide sequence ID" value="NZ_WWCW01000122.1"/>
</dbReference>
<organism evidence="1 2">
    <name type="scientific">Duganella vulcania</name>
    <dbReference type="NCBI Taxonomy" id="2692166"/>
    <lineage>
        <taxon>Bacteria</taxon>
        <taxon>Pseudomonadati</taxon>
        <taxon>Pseudomonadota</taxon>
        <taxon>Betaproteobacteria</taxon>
        <taxon>Burkholderiales</taxon>
        <taxon>Oxalobacteraceae</taxon>
        <taxon>Telluria group</taxon>
        <taxon>Duganella</taxon>
    </lineage>
</organism>
<gene>
    <name evidence="1" type="ORF">GTP91_25310</name>
</gene>
<sequence length="198" mass="21613">MKMTSSLGSLFGHLATVLPPMLEEDEVTRSVSRDGLAASLAQLGPLEQGETVLGVVERLFSALALLHARSLAQGEWRFNSFSAWLVARSLLETLATDHHTLVDPGYWNPQPPDTDVEQQRALLKRLENGRIDYHPEKTPGPIRFVYVAWAVIHMGGALPPLREGGQGAGGRAWTFRLPGWAFQIERRAAGGALPSGRA</sequence>
<dbReference type="EMBL" id="WWCW01000122">
    <property type="protein sequence ID" value="MYM90478.1"/>
    <property type="molecule type" value="Genomic_DNA"/>
</dbReference>
<proteinExistence type="predicted"/>